<organism evidence="3">
    <name type="scientific">Florenciella parvula</name>
    <dbReference type="NCBI Taxonomy" id="236787"/>
    <lineage>
        <taxon>Eukaryota</taxon>
        <taxon>Sar</taxon>
        <taxon>Stramenopiles</taxon>
        <taxon>Ochrophyta</taxon>
        <taxon>Dictyochophyceae</taxon>
        <taxon>Florenciellales</taxon>
        <taxon>Florenciella</taxon>
    </lineage>
</organism>
<reference evidence="3" key="1">
    <citation type="submission" date="2021-01" db="EMBL/GenBank/DDBJ databases">
        <authorList>
            <person name="Corre E."/>
            <person name="Pelletier E."/>
            <person name="Niang G."/>
            <person name="Scheremetjew M."/>
            <person name="Finn R."/>
            <person name="Kale V."/>
            <person name="Holt S."/>
            <person name="Cochrane G."/>
            <person name="Meng A."/>
            <person name="Brown T."/>
            <person name="Cohen L."/>
        </authorList>
    </citation>
    <scope>NUCLEOTIDE SEQUENCE</scope>
    <source>
        <strain evidence="3">RCC1693</strain>
    </source>
</reference>
<evidence type="ECO:0000313" key="2">
    <source>
        <dbReference type="EMBL" id="CAD9441066.1"/>
    </source>
</evidence>
<keyword evidence="1" id="KW-0732">Signal</keyword>
<dbReference type="AlphaFoldDB" id="A0A6T7G8Z0"/>
<feature type="signal peptide" evidence="1">
    <location>
        <begin position="1"/>
        <end position="21"/>
    </location>
</feature>
<evidence type="ECO:0000313" key="3">
    <source>
        <dbReference type="EMBL" id="CAD9441072.1"/>
    </source>
</evidence>
<feature type="chain" id="PRO_5036191700" description="Calmodulin" evidence="1">
    <location>
        <begin position="22"/>
        <end position="188"/>
    </location>
</feature>
<gene>
    <name evidence="2" type="ORF">FPAR1323_LOCUS14780</name>
    <name evidence="3" type="ORF">FPAR1323_LOCUS14782</name>
</gene>
<accession>A0A6T7G8Z0</accession>
<dbReference type="EMBL" id="HBGT01028360">
    <property type="protein sequence ID" value="CAD9441072.1"/>
    <property type="molecule type" value="Transcribed_RNA"/>
</dbReference>
<dbReference type="EMBL" id="HBGT01028358">
    <property type="protein sequence ID" value="CAD9441066.1"/>
    <property type="molecule type" value="Transcribed_RNA"/>
</dbReference>
<protein>
    <recommendedName>
        <fullName evidence="4">Calmodulin</fullName>
    </recommendedName>
</protein>
<evidence type="ECO:0000256" key="1">
    <source>
        <dbReference type="SAM" id="SignalP"/>
    </source>
</evidence>
<name>A0A6T7G8Z0_9STRA</name>
<proteinExistence type="predicted"/>
<evidence type="ECO:0008006" key="4">
    <source>
        <dbReference type="Google" id="ProtNLM"/>
    </source>
</evidence>
<sequence>MRSYYYTLVAVLLTSVQQASGFAPGAHASLHRRATVGMAVKGREIEQLAKLIPDKASVQALFTSSDDGFLNRETFGNALVAEPPLSVEAIDQIWKMVGGAPIIRAPTKKDESVFELFKKNVFGQPNALPTDMWGNTAKNVENRSIEAADMLAKFAQWSKDGVLDKAAFTAAMKDQAMPSDIVIPGEQA</sequence>